<name>A0AA92RAH5_9VIBR</name>
<evidence type="ECO:0000313" key="2">
    <source>
        <dbReference type="EMBL" id="QRG86001.1"/>
    </source>
</evidence>
<evidence type="ECO:0000313" key="3">
    <source>
        <dbReference type="Proteomes" id="UP000596337"/>
    </source>
</evidence>
<dbReference type="GO" id="GO:0005737">
    <property type="term" value="C:cytoplasm"/>
    <property type="evidence" value="ECO:0007669"/>
    <property type="project" value="TreeGrafter"/>
</dbReference>
<dbReference type="InterPro" id="IPR000182">
    <property type="entry name" value="GNAT_dom"/>
</dbReference>
<feature type="domain" description="N-acetyltransferase" evidence="1">
    <location>
        <begin position="25"/>
        <end position="183"/>
    </location>
</feature>
<dbReference type="AlphaFoldDB" id="A0AA92RAH5"/>
<dbReference type="EMBL" id="CP069197">
    <property type="protein sequence ID" value="QRG86001.1"/>
    <property type="molecule type" value="Genomic_DNA"/>
</dbReference>
<gene>
    <name evidence="2" type="ORF">JOS67_22600</name>
</gene>
<accession>A0AA92RAH5</accession>
<organism evidence="2 3">
    <name type="scientific">Vibrio diabolicus</name>
    <dbReference type="NCBI Taxonomy" id="50719"/>
    <lineage>
        <taxon>Bacteria</taxon>
        <taxon>Pseudomonadati</taxon>
        <taxon>Pseudomonadota</taxon>
        <taxon>Gammaproteobacteria</taxon>
        <taxon>Vibrionales</taxon>
        <taxon>Vibrionaceae</taxon>
        <taxon>Vibrio</taxon>
        <taxon>Vibrio diabolicus subgroup</taxon>
    </lineage>
</organism>
<dbReference type="PANTHER" id="PTHR43441">
    <property type="entry name" value="RIBOSOMAL-PROTEIN-SERINE ACETYLTRANSFERASE"/>
    <property type="match status" value="1"/>
</dbReference>
<dbReference type="Proteomes" id="UP000596337">
    <property type="component" value="Chromosome 2"/>
</dbReference>
<reference evidence="2 3" key="1">
    <citation type="submission" date="2021-01" db="EMBL/GenBank/DDBJ databases">
        <title>Characterization of a novel blaVMB-2- harboring plasmid in Vibrio diabolicus.</title>
        <authorList>
            <person name="Liu M."/>
        </authorList>
    </citation>
    <scope>NUCLEOTIDE SEQUENCE [LARGE SCALE GENOMIC DNA]</scope>
    <source>
        <strain evidence="2 3">SLV18</strain>
    </source>
</reference>
<dbReference type="RefSeq" id="WP_203347960.1">
    <property type="nucleotide sequence ID" value="NZ_CANMIY010000005.1"/>
</dbReference>
<dbReference type="GO" id="GO:1990189">
    <property type="term" value="F:protein N-terminal-serine acetyltransferase activity"/>
    <property type="evidence" value="ECO:0007669"/>
    <property type="project" value="TreeGrafter"/>
</dbReference>
<dbReference type="SUPFAM" id="SSF55729">
    <property type="entry name" value="Acyl-CoA N-acyltransferases (Nat)"/>
    <property type="match status" value="1"/>
</dbReference>
<dbReference type="GO" id="GO:0008999">
    <property type="term" value="F:protein-N-terminal-alanine acetyltransferase activity"/>
    <property type="evidence" value="ECO:0007669"/>
    <property type="project" value="TreeGrafter"/>
</dbReference>
<sequence>MDEVMCQKAYQGNSMQASFSVSDRVSIEPLTTKHATVLLEVVNTYRHSLSGYLPWTDFVTNRREAVNYISQRVNSKALDAHWCAIYFDGQFTGVIGIKGVDSHTRVTEIGYWLANNGRGHRVIDQVLAVLIPFLKQKGHAQFIQFHCMEDNIASINIAERAGATLKEYIDHEFETLDRSQRLGIYELRLT</sequence>
<dbReference type="PANTHER" id="PTHR43441:SF11">
    <property type="entry name" value="RIBOSOMAL-PROTEIN-SERINE ACETYLTRANSFERASE"/>
    <property type="match status" value="1"/>
</dbReference>
<dbReference type="InterPro" id="IPR016181">
    <property type="entry name" value="Acyl_CoA_acyltransferase"/>
</dbReference>
<dbReference type="InterPro" id="IPR051908">
    <property type="entry name" value="Ribosomal_N-acetyltransferase"/>
</dbReference>
<proteinExistence type="predicted"/>
<dbReference type="Pfam" id="PF13302">
    <property type="entry name" value="Acetyltransf_3"/>
    <property type="match status" value="1"/>
</dbReference>
<dbReference type="Gene3D" id="3.40.630.30">
    <property type="match status" value="1"/>
</dbReference>
<evidence type="ECO:0000259" key="1">
    <source>
        <dbReference type="PROSITE" id="PS51186"/>
    </source>
</evidence>
<protein>
    <submittedName>
        <fullName evidence="2">GNAT family N-acetyltransferase</fullName>
    </submittedName>
</protein>
<dbReference type="PROSITE" id="PS51186">
    <property type="entry name" value="GNAT"/>
    <property type="match status" value="1"/>
</dbReference>